<dbReference type="Proteomes" id="UP000188268">
    <property type="component" value="Unassembled WGS sequence"/>
</dbReference>
<dbReference type="Gramene" id="OMO51166">
    <property type="protein sequence ID" value="OMO51166"/>
    <property type="gene ID" value="CCACVL1_29964"/>
</dbReference>
<dbReference type="OrthoDB" id="1166575at2759"/>
<accession>A0A1R3FZG9</accession>
<dbReference type="AlphaFoldDB" id="A0A1R3FZG9"/>
<evidence type="ECO:0008006" key="3">
    <source>
        <dbReference type="Google" id="ProtNLM"/>
    </source>
</evidence>
<proteinExistence type="predicted"/>
<evidence type="ECO:0000313" key="1">
    <source>
        <dbReference type="EMBL" id="OMO51166.1"/>
    </source>
</evidence>
<gene>
    <name evidence="1" type="ORF">CCACVL1_29964</name>
</gene>
<dbReference type="EMBL" id="AWWV01015928">
    <property type="protein sequence ID" value="OMO51166.1"/>
    <property type="molecule type" value="Genomic_DNA"/>
</dbReference>
<sequence>TSPRRAGWKISAIIADIQWLVRQANDEKFQYVKCMANLAADWVARQTREGMISQEWVERPSSSLVHIMSKDGLPTPH</sequence>
<name>A0A1R3FZG9_COCAP</name>
<organism evidence="1 2">
    <name type="scientific">Corchorus capsularis</name>
    <name type="common">Jute</name>
    <dbReference type="NCBI Taxonomy" id="210143"/>
    <lineage>
        <taxon>Eukaryota</taxon>
        <taxon>Viridiplantae</taxon>
        <taxon>Streptophyta</taxon>
        <taxon>Embryophyta</taxon>
        <taxon>Tracheophyta</taxon>
        <taxon>Spermatophyta</taxon>
        <taxon>Magnoliopsida</taxon>
        <taxon>eudicotyledons</taxon>
        <taxon>Gunneridae</taxon>
        <taxon>Pentapetalae</taxon>
        <taxon>rosids</taxon>
        <taxon>malvids</taxon>
        <taxon>Malvales</taxon>
        <taxon>Malvaceae</taxon>
        <taxon>Grewioideae</taxon>
        <taxon>Apeibeae</taxon>
        <taxon>Corchorus</taxon>
    </lineage>
</organism>
<protein>
    <recommendedName>
        <fullName evidence="3">RNase H type-1 domain-containing protein</fullName>
    </recommendedName>
</protein>
<evidence type="ECO:0000313" key="2">
    <source>
        <dbReference type="Proteomes" id="UP000188268"/>
    </source>
</evidence>
<keyword evidence="2" id="KW-1185">Reference proteome</keyword>
<feature type="non-terminal residue" evidence="1">
    <location>
        <position position="1"/>
    </location>
</feature>
<comment type="caution">
    <text evidence="1">The sequence shown here is derived from an EMBL/GenBank/DDBJ whole genome shotgun (WGS) entry which is preliminary data.</text>
</comment>
<reference evidence="1 2" key="1">
    <citation type="submission" date="2013-09" db="EMBL/GenBank/DDBJ databases">
        <title>Corchorus capsularis genome sequencing.</title>
        <authorList>
            <person name="Alam M."/>
            <person name="Haque M.S."/>
            <person name="Islam M.S."/>
            <person name="Emdad E.M."/>
            <person name="Islam M.M."/>
            <person name="Ahmed B."/>
            <person name="Halim A."/>
            <person name="Hossen Q.M.M."/>
            <person name="Hossain M.Z."/>
            <person name="Ahmed R."/>
            <person name="Khan M.M."/>
            <person name="Islam R."/>
            <person name="Rashid M.M."/>
            <person name="Khan S.A."/>
            <person name="Rahman M.S."/>
            <person name="Alam M."/>
        </authorList>
    </citation>
    <scope>NUCLEOTIDE SEQUENCE [LARGE SCALE GENOMIC DNA]</scope>
    <source>
        <strain evidence="2">cv. CVL-1</strain>
        <tissue evidence="1">Whole seedling</tissue>
    </source>
</reference>